<dbReference type="SUPFAM" id="SSF82171">
    <property type="entry name" value="DPP6 N-terminal domain-like"/>
    <property type="match status" value="1"/>
</dbReference>
<dbReference type="Gene3D" id="2.60.40.10">
    <property type="entry name" value="Immunoglobulins"/>
    <property type="match status" value="3"/>
</dbReference>
<dbReference type="Gene3D" id="2.60.40.1120">
    <property type="entry name" value="Carboxypeptidase-like, regulatory domain"/>
    <property type="match status" value="1"/>
</dbReference>
<dbReference type="InterPro" id="IPR013783">
    <property type="entry name" value="Ig-like_fold"/>
</dbReference>
<feature type="region of interest" description="Disordered" evidence="2">
    <location>
        <begin position="1899"/>
        <end position="1920"/>
    </location>
</feature>
<keyword evidence="1 3" id="KW-0732">Signal</keyword>
<sequence length="2732" mass="292670">MLLTGALVANLVVPAFALPSRAGAAELPSGDWNFNEKVSRSSAGAEGNGISDHARITKDGRFVVFESNASTLVDGAGYEWQVYLHDRQTGSTELISKGLDGQVANAFSTWPSVSDDGRYVVYQSKATNLVQETAGQNPDGFDAFDRVYLFDRVTQSTRLVSVAPTGAPADYFSQVPVISGDGQWVAFASEASNLAQDSVQYQWRLYLHNVQSGMTEMVRNGGESMDVDALEPPSIAENGQYVAFRSRASWNADDLNETDDIYRYDRSTQSVSLVSRAESGKAGNGLSSSASISADGGRVAFVSESSDLVADDTNGVSDVFVWDQNSPNLMRVSVTENGEQADGRSLMPSLSPNGDKVAFASHAFNLLAAEIPVDANRMPDPSLVYVHNLTSHSVQLASQPYQGMLSGEETNPALSDSGALAFRGDSENLAPFTDPNTNYSYGSLYVAQNASTLPSWPVGSKLTGEATASGVTLQWPALPGQDVIGYKVYRTNTHKELLGATDGSTTSFTVSNRTEEELQDGFQVEAVSHSYQTSWGSGPMLVKGWNDHQAPTWPESPMLEYSTYEGYISIFVTPQAADNVAVAGYRLYSVNPTTKAETVLKDSPWSGFEFESGDLLPDTEYTVLAKAYDAAGNESEPTPTKVFRTPAGIVKQTGTLSKSDISGGFHLSWTPGDNTISSYEVWDVTPGTNPSMLKDGISATSPQYDVTHLPPGSYTFVVRGRNASRQVAYETNTVTVTVAGAKLLLAVDRTGMSGSTLAPGASQAVTVTGLPNSSVTVTVNYDKWDTSNKPYVKTHETMSVPMTESSTQGVYKGTLKLAENTATITSISASQADPNGGDPATASVQGLPWQVWGSWEATVTVPAELTRPLQYRVVLSSKSTGVSQTKVLNDSGTLSFVRLPEASDYQWQLFDSFGHKIMESTNAVSIYGGLKQLESLDVKVTTIQVKVTEDDNTTPIANAAVTLFNADNGRYVGQVTTDANGVTRLYTLTDRQVQNLQVRLLVDENVYQRPEPQSFALNLEQLNQKTIAVHKLQKGKLQGHVVSNGKPINEAVVSVSGNVQGRFYSEQVKTDRDGFYSFDLFAGDATVNVVLPSQFEYGSESRNVKVEGNSTTTADFSIAALQVANLKIKLYTKYSSDTEWQGPLPIDWTVGIHMHVTVNGAGVSSDSVVLRGQKPGDKVNVCIDGTEGNLSKVCVDAPIGEDMNAVAEIRLQENSTDIFGSLRLPAAAGALRMWSGALYDQNNNMLDYLFGNSSAFRFKPKTEGPMKLVFNAEGNVYGATYQKSVNVNLIKGTPQNLGTLDLTRSGVFATQEGNSLQTSTPQLRPGQNGTLRAAYKATRDVSNAKLTFRIPDGTDAVANSVVINEVTATADQVDLVSKPGFAIVKLGNVTKGQAGVVRISFQVQDNYRGTELLSDATISFDGSNGEEVLGQVKISTSLISLTAPLRTNALTWTVTGTGPINGEVSVYEGQQLLGKTTAGAGGVWAMSLTLPDPKGDKLFHLQAVSTDGDGNAIRSKVTDVSYEPNEPVLQEMTMRQGDSRIVTLDLTKGVPRFPYVVRPWDGFYFDLKFNDPTKVENVKVHLGHGANETVGIAKLGDDNLWHVEMSGVSSVGEGIYVTFDRKKAPPVPITQVPTEAQARDRMPAGMRDVTIDSKEMLHTTGNVTTGHVDLTLPDSQMGLGVDVSMEENLTYTPTVEEQQKAAATGIPVYGLSFDVKEEDGKQVSYLSGYVQKPNTNLSVNAGLNLLVSALNNTSSQTTISPQYSAAGGNIVNAVKVTGKIVWNEKDALYKGGNDIQQTKQNIDGRFDVEKKFDQVVDLAVRANSCPGGQVWNSSIEMTNNLIIAGEVTKWALNLAGAVLAPETLGASLVFNIAGNLLQSGVDMVVDARLKSLNDHISQMGDCAKPKDDSNNENGGSQPTASPVWIYDPSGFVYETFEDNPVADVKATVYYLDAQSNQWIPWDAEWYEQINPQLTDPEGKYGWDVPNGTWKVVYEKDGYDVSESAAMDVPPPRFNVNTPMISNLPPQLTVHPAQSSNSGTTLEITTDKYVRTDSLTTNSVTLTVDGTPVTGTLTAGGARTDSNNVSLARTFTFTTTQKLTVGKQVLVTLLASDIVSYAGIASEPDADLDTVTQTVPVQAADTQAPTLSTAVLGANGDVVTLMFNEALNTKKALAGSSFTLQGSTVTPQSVEYGVDGQSVKLFLNGKVATSGVKVNVVAGGVEDASHNGSGALTAALTDNSVSSDATLKTLLVAGGSYPMTPTFSPNITSYKISVPDNLTTTTIRAVPTNNGATLRLDGYVLTANLDREIALQKTGETVIPLGVTAGDGTTTRQYELRISHGYVPPVYNGGGSTSNTSNGTLTLNDVKKLLRDSALTMDLASAKAPLSLQADALAYLKDQGAKIVLKQTEGTITLPANVFGDQIEKQVGALDSKITLTFNWNAITGDTASKWFKQAQQRDASYHAASSALQLTVTATSGSKTSTLNPMGALEVQLAIPQVVDSRKAGVYEYDATTETWTYLRATLDKQTNVLTARVSGGQPLALFLYDKTFTDTTGHWAQSSIERLAAHHIIAGKTETEFGPESSINRAEFVSLIDRLLNLPNPIKQTTFSDVANGDWYEGSVSRAAGLGIVHGREDNRFAPEGLITREEMVVMIANALQFDGKIAVISPEEQAKLLAPFADANDISDWARSSFAQAIKLGLVSGVSPDELAPGDLLTRAQAAVILDRYPQTTL</sequence>
<accession>A0ABS1J560</accession>
<feature type="domain" description="Fibronectin type-III" evidence="4">
    <location>
        <begin position="650"/>
        <end position="741"/>
    </location>
</feature>
<evidence type="ECO:0000256" key="2">
    <source>
        <dbReference type="SAM" id="MobiDB-lite"/>
    </source>
</evidence>
<dbReference type="Proteomes" id="UP000602284">
    <property type="component" value="Unassembled WGS sequence"/>
</dbReference>
<gene>
    <name evidence="6" type="ORF">JJB07_02050</name>
</gene>
<dbReference type="SUPFAM" id="SSF49265">
    <property type="entry name" value="Fibronectin type III"/>
    <property type="match status" value="2"/>
</dbReference>
<feature type="domain" description="SLH" evidence="5">
    <location>
        <begin position="2544"/>
        <end position="2602"/>
    </location>
</feature>
<feature type="compositionally biased region" description="Polar residues" evidence="2">
    <location>
        <begin position="1911"/>
        <end position="1920"/>
    </location>
</feature>
<dbReference type="RefSeq" id="WP_201630689.1">
    <property type="nucleotide sequence ID" value="NZ_JAEQNB010000001.1"/>
</dbReference>
<dbReference type="EMBL" id="JAEQNB010000001">
    <property type="protein sequence ID" value="MBL0385418.1"/>
    <property type="molecule type" value="Genomic_DNA"/>
</dbReference>
<feature type="domain" description="SLH" evidence="5">
    <location>
        <begin position="2604"/>
        <end position="2667"/>
    </location>
</feature>
<reference evidence="6 7" key="1">
    <citation type="submission" date="2021-01" db="EMBL/GenBank/DDBJ databases">
        <title>Tumebacillus sp. strain ITR2 16S ribosomal RNA gene Genome sequencing and assembly.</title>
        <authorList>
            <person name="Kang M."/>
        </authorList>
    </citation>
    <scope>NUCLEOTIDE SEQUENCE [LARGE SCALE GENOMIC DNA]</scope>
    <source>
        <strain evidence="6 7">ITR2</strain>
    </source>
</reference>
<feature type="chain" id="PRO_5046070318" evidence="3">
    <location>
        <begin position="25"/>
        <end position="2732"/>
    </location>
</feature>
<dbReference type="Gene3D" id="2.60.40.1220">
    <property type="match status" value="1"/>
</dbReference>
<evidence type="ECO:0000256" key="1">
    <source>
        <dbReference type="ARBA" id="ARBA00022729"/>
    </source>
</evidence>
<dbReference type="PROSITE" id="PS51272">
    <property type="entry name" value="SLH"/>
    <property type="match status" value="3"/>
</dbReference>
<protein>
    <submittedName>
        <fullName evidence="6">S-layer homology domain-containing protein</fullName>
    </submittedName>
</protein>
<dbReference type="InterPro" id="IPR011042">
    <property type="entry name" value="6-blade_b-propeller_TolB-like"/>
</dbReference>
<keyword evidence="7" id="KW-1185">Reference proteome</keyword>
<dbReference type="InterPro" id="IPR001119">
    <property type="entry name" value="SLH_dom"/>
</dbReference>
<evidence type="ECO:0000256" key="3">
    <source>
        <dbReference type="SAM" id="SignalP"/>
    </source>
</evidence>
<dbReference type="SUPFAM" id="SSF49452">
    <property type="entry name" value="Starch-binding domain-like"/>
    <property type="match status" value="1"/>
</dbReference>
<dbReference type="PROSITE" id="PS50853">
    <property type="entry name" value="FN3"/>
    <property type="match status" value="2"/>
</dbReference>
<proteinExistence type="predicted"/>
<dbReference type="Gene3D" id="2.120.10.30">
    <property type="entry name" value="TolB, C-terminal domain"/>
    <property type="match status" value="1"/>
</dbReference>
<evidence type="ECO:0000313" key="7">
    <source>
        <dbReference type="Proteomes" id="UP000602284"/>
    </source>
</evidence>
<dbReference type="InterPro" id="IPR003961">
    <property type="entry name" value="FN3_dom"/>
</dbReference>
<dbReference type="InterPro" id="IPR025883">
    <property type="entry name" value="Cadherin-like_domain"/>
</dbReference>
<dbReference type="InterPro" id="IPR013784">
    <property type="entry name" value="Carb-bd-like_fold"/>
</dbReference>
<evidence type="ECO:0000259" key="4">
    <source>
        <dbReference type="PROSITE" id="PS50853"/>
    </source>
</evidence>
<feature type="domain" description="SLH" evidence="5">
    <location>
        <begin position="2675"/>
        <end position="2732"/>
    </location>
</feature>
<dbReference type="CDD" id="cd00063">
    <property type="entry name" value="FN3"/>
    <property type="match status" value="2"/>
</dbReference>
<name>A0ABS1J560_9BACL</name>
<evidence type="ECO:0000259" key="5">
    <source>
        <dbReference type="PROSITE" id="PS51272"/>
    </source>
</evidence>
<evidence type="ECO:0000313" key="6">
    <source>
        <dbReference type="EMBL" id="MBL0385418.1"/>
    </source>
</evidence>
<dbReference type="InterPro" id="IPR036116">
    <property type="entry name" value="FN3_sf"/>
</dbReference>
<dbReference type="Pfam" id="PF00395">
    <property type="entry name" value="SLH"/>
    <property type="match status" value="3"/>
</dbReference>
<comment type="caution">
    <text evidence="6">The sequence shown here is derived from an EMBL/GenBank/DDBJ whole genome shotgun (WGS) entry which is preliminary data.</text>
</comment>
<organism evidence="6 7">
    <name type="scientific">Tumebacillus amylolyticus</name>
    <dbReference type="NCBI Taxonomy" id="2801339"/>
    <lineage>
        <taxon>Bacteria</taxon>
        <taxon>Bacillati</taxon>
        <taxon>Bacillota</taxon>
        <taxon>Bacilli</taxon>
        <taxon>Bacillales</taxon>
        <taxon>Alicyclobacillaceae</taxon>
        <taxon>Tumebacillus</taxon>
    </lineage>
</organism>
<dbReference type="Pfam" id="PF12733">
    <property type="entry name" value="Cadherin-like"/>
    <property type="match status" value="1"/>
</dbReference>
<dbReference type="InterPro" id="IPR014755">
    <property type="entry name" value="Cu-Rt/internalin_Ig-like"/>
</dbReference>
<feature type="signal peptide" evidence="3">
    <location>
        <begin position="1"/>
        <end position="24"/>
    </location>
</feature>
<dbReference type="SMART" id="SM00060">
    <property type="entry name" value="FN3"/>
    <property type="match status" value="2"/>
</dbReference>
<feature type="domain" description="Fibronectin type-III" evidence="4">
    <location>
        <begin position="553"/>
        <end position="648"/>
    </location>
</feature>